<dbReference type="InterPro" id="IPR050267">
    <property type="entry name" value="Anti-sigma-factor_SerPK"/>
</dbReference>
<dbReference type="EMBL" id="BMND01000014">
    <property type="protein sequence ID" value="GGN48635.1"/>
    <property type="molecule type" value="Genomic_DNA"/>
</dbReference>
<dbReference type="Proteomes" id="UP000600080">
    <property type="component" value="Unassembled WGS sequence"/>
</dbReference>
<keyword evidence="4" id="KW-1185">Reference proteome</keyword>
<dbReference type="CDD" id="cd16936">
    <property type="entry name" value="HATPase_RsbW-like"/>
    <property type="match status" value="1"/>
</dbReference>
<dbReference type="InterPro" id="IPR003594">
    <property type="entry name" value="HATPase_dom"/>
</dbReference>
<dbReference type="Gene3D" id="3.30.565.10">
    <property type="entry name" value="Histidine kinase-like ATPase, C-terminal domain"/>
    <property type="match status" value="1"/>
</dbReference>
<sequence length="135" mass="14978">MVFRLPALRRAVPVCRSLVRAWLDGQHIHDDDTRYLMLLVLSELCTNAIQYSAGTRFTCRIWRSKDLLHIEVHDRGGSASVPRVRHPGGEQEHGRGLELVALSSACWGRSIEADSGCTVWAALPLAAGVHRPMTP</sequence>
<comment type="caution">
    <text evidence="3">The sequence shown here is derived from an EMBL/GenBank/DDBJ whole genome shotgun (WGS) entry which is preliminary data.</text>
</comment>
<dbReference type="InterPro" id="IPR036890">
    <property type="entry name" value="HATPase_C_sf"/>
</dbReference>
<dbReference type="SUPFAM" id="SSF55874">
    <property type="entry name" value="ATPase domain of HSP90 chaperone/DNA topoisomerase II/histidine kinase"/>
    <property type="match status" value="1"/>
</dbReference>
<keyword evidence="1" id="KW-0723">Serine/threonine-protein kinase</keyword>
<accession>A0ABQ2JNA3</accession>
<evidence type="ECO:0000313" key="3">
    <source>
        <dbReference type="EMBL" id="GGN48635.1"/>
    </source>
</evidence>
<evidence type="ECO:0000259" key="2">
    <source>
        <dbReference type="Pfam" id="PF13581"/>
    </source>
</evidence>
<name>A0ABQ2JNA3_9ACTN</name>
<organism evidence="3 4">
    <name type="scientific">Streptomyces kronopolitis</name>
    <dbReference type="NCBI Taxonomy" id="1612435"/>
    <lineage>
        <taxon>Bacteria</taxon>
        <taxon>Bacillati</taxon>
        <taxon>Actinomycetota</taxon>
        <taxon>Actinomycetes</taxon>
        <taxon>Kitasatosporales</taxon>
        <taxon>Streptomycetaceae</taxon>
        <taxon>Streptomyces</taxon>
    </lineage>
</organism>
<proteinExistence type="predicted"/>
<reference evidence="4" key="1">
    <citation type="journal article" date="2019" name="Int. J. Syst. Evol. Microbiol.">
        <title>The Global Catalogue of Microorganisms (GCM) 10K type strain sequencing project: providing services to taxonomists for standard genome sequencing and annotation.</title>
        <authorList>
            <consortium name="The Broad Institute Genomics Platform"/>
            <consortium name="The Broad Institute Genome Sequencing Center for Infectious Disease"/>
            <person name="Wu L."/>
            <person name="Ma J."/>
        </authorList>
    </citation>
    <scope>NUCLEOTIDE SEQUENCE [LARGE SCALE GENOMIC DNA]</scope>
    <source>
        <strain evidence="4">CGMCC 4.7323</strain>
    </source>
</reference>
<dbReference type="PANTHER" id="PTHR35526">
    <property type="entry name" value="ANTI-SIGMA-F FACTOR RSBW-RELATED"/>
    <property type="match status" value="1"/>
</dbReference>
<keyword evidence="1" id="KW-0808">Transferase</keyword>
<dbReference type="PANTHER" id="PTHR35526:SF3">
    <property type="entry name" value="ANTI-SIGMA-F FACTOR RSBW"/>
    <property type="match status" value="1"/>
</dbReference>
<gene>
    <name evidence="3" type="ORF">GCM10012285_35890</name>
</gene>
<keyword evidence="1" id="KW-0418">Kinase</keyword>
<evidence type="ECO:0000313" key="4">
    <source>
        <dbReference type="Proteomes" id="UP000600080"/>
    </source>
</evidence>
<protein>
    <recommendedName>
        <fullName evidence="2">Histidine kinase/HSP90-like ATPase domain-containing protein</fullName>
    </recommendedName>
</protein>
<feature type="domain" description="Histidine kinase/HSP90-like ATPase" evidence="2">
    <location>
        <begin position="6"/>
        <end position="101"/>
    </location>
</feature>
<dbReference type="Pfam" id="PF13581">
    <property type="entry name" value="HATPase_c_2"/>
    <property type="match status" value="1"/>
</dbReference>
<evidence type="ECO:0000256" key="1">
    <source>
        <dbReference type="ARBA" id="ARBA00022527"/>
    </source>
</evidence>